<dbReference type="AlphaFoldDB" id="A0A2P1NL12"/>
<keyword evidence="2" id="KW-1185">Reference proteome</keyword>
<evidence type="ECO:0000313" key="2">
    <source>
        <dbReference type="Proteomes" id="UP000241829"/>
    </source>
</evidence>
<dbReference type="OrthoDB" id="8859465at2"/>
<sequence>MATDILTGPNALERATSLDQIHDGLTKAQALLCMTCGGGGESFRDMAPMYQDNFLWTVSDLVDSAMEGLNRLLDERMAKKQPT</sequence>
<dbReference type="RefSeq" id="WP_106846311.1">
    <property type="nucleotide sequence ID" value="NZ_CP027792.1"/>
</dbReference>
<dbReference type="EMBL" id="CP027792">
    <property type="protein sequence ID" value="AVP57758.1"/>
    <property type="molecule type" value="Genomic_DNA"/>
</dbReference>
<dbReference type="KEGG" id="melm:C7H73_08870"/>
<evidence type="ECO:0000313" key="1">
    <source>
        <dbReference type="EMBL" id="AVP57758.1"/>
    </source>
</evidence>
<proteinExistence type="predicted"/>
<protein>
    <submittedName>
        <fullName evidence="1">Uncharacterized protein</fullName>
    </submittedName>
</protein>
<name>A0A2P1NL12_9BURK</name>
<organism evidence="1 2">
    <name type="scientific">Pulveribacter suum</name>
    <dbReference type="NCBI Taxonomy" id="2116657"/>
    <lineage>
        <taxon>Bacteria</taxon>
        <taxon>Pseudomonadati</taxon>
        <taxon>Pseudomonadota</taxon>
        <taxon>Betaproteobacteria</taxon>
        <taxon>Burkholderiales</taxon>
        <taxon>Comamonadaceae</taxon>
        <taxon>Pulveribacter</taxon>
    </lineage>
</organism>
<reference evidence="2" key="1">
    <citation type="submission" date="2018-03" db="EMBL/GenBank/DDBJ databases">
        <title>Genome sequencing of Melaminivora sp. strain SC2-7.</title>
        <authorList>
            <person name="Kim S.-J."/>
            <person name="Heo J."/>
            <person name="Ahn J.-H."/>
            <person name="Kwon S.-W."/>
        </authorList>
    </citation>
    <scope>NUCLEOTIDE SEQUENCE [LARGE SCALE GENOMIC DNA]</scope>
    <source>
        <strain evidence="2">SC2-7</strain>
    </source>
</reference>
<accession>A0A2P1NL12</accession>
<dbReference type="Proteomes" id="UP000241829">
    <property type="component" value="Chromosome"/>
</dbReference>
<gene>
    <name evidence="1" type="ORF">C7H73_08870</name>
</gene>